<organism evidence="1 2">
    <name type="scientific">Clonostachys solani</name>
    <dbReference type="NCBI Taxonomy" id="160281"/>
    <lineage>
        <taxon>Eukaryota</taxon>
        <taxon>Fungi</taxon>
        <taxon>Dikarya</taxon>
        <taxon>Ascomycota</taxon>
        <taxon>Pezizomycotina</taxon>
        <taxon>Sordariomycetes</taxon>
        <taxon>Hypocreomycetidae</taxon>
        <taxon>Hypocreales</taxon>
        <taxon>Bionectriaceae</taxon>
        <taxon>Clonostachys</taxon>
    </lineage>
</organism>
<reference evidence="1" key="1">
    <citation type="submission" date="2021-10" db="EMBL/GenBank/DDBJ databases">
        <authorList>
            <person name="Piombo E."/>
        </authorList>
    </citation>
    <scope>NUCLEOTIDE SEQUENCE</scope>
</reference>
<name>A0A9N9W590_9HYPO</name>
<dbReference type="EMBL" id="CABFOC020000002">
    <property type="protein sequence ID" value="CAH0041413.1"/>
    <property type="molecule type" value="Genomic_DNA"/>
</dbReference>
<dbReference type="AlphaFoldDB" id="A0A9N9W590"/>
<accession>A0A9N9W590</accession>
<feature type="non-terminal residue" evidence="1">
    <location>
        <position position="72"/>
    </location>
</feature>
<sequence length="72" mass="7324">MGEEDEGGEGNEMMNTYLCWIAVACADAESITGAQSPDGFRRAVQSVRVAAASSGGCRASLPALDAAAWAAT</sequence>
<comment type="caution">
    <text evidence="1">The sequence shown here is derived from an EMBL/GenBank/DDBJ whole genome shotgun (WGS) entry which is preliminary data.</text>
</comment>
<evidence type="ECO:0000313" key="1">
    <source>
        <dbReference type="EMBL" id="CAH0041413.1"/>
    </source>
</evidence>
<dbReference type="Proteomes" id="UP000775872">
    <property type="component" value="Unassembled WGS sequence"/>
</dbReference>
<proteinExistence type="predicted"/>
<protein>
    <submittedName>
        <fullName evidence="1">Uncharacterized protein</fullName>
    </submittedName>
</protein>
<keyword evidence="2" id="KW-1185">Reference proteome</keyword>
<gene>
    <name evidence="1" type="ORF">CSOL1703_00004246</name>
</gene>
<evidence type="ECO:0000313" key="2">
    <source>
        <dbReference type="Proteomes" id="UP000775872"/>
    </source>
</evidence>